<comment type="caution">
    <text evidence="5">The sequence shown here is derived from an EMBL/GenBank/DDBJ whole genome shotgun (WGS) entry which is preliminary data.</text>
</comment>
<protein>
    <submittedName>
        <fullName evidence="5">ATP-dependent chaperone ClpB</fullName>
    </submittedName>
</protein>
<sequence>MVRDGLLTETYKISETIMFDGEPNTIFKYCHRSVLDEKRYSCGLPKFGTDETWWLRFVELKVVTRQQMHDNHRIGTFIITWSSSTVQNLMGYGVPGDRARIVYYTIIGPEVKDREDSAARISYKYISGAIEMSPSIDISKSEPAPIAIQRAKRNRTPIITGDMSEYSDRGGMKDRCGEYHTNVGPYAFRCTKVFRDEGTSNLARWPFSVFLQVHALTSRSRSALDVAITWGQKWLILRVRRALQILSQRTKNNPVLIGEPGVGKTAIVEGMALRIVNGDLPESVKKKIFALDLASIIAGAKYREEFEERFKAVLEDVAASQGQVILFVDEMHVLVGAGAAEGAIDASNMLKPQLARGELHCIGATLYIEKDAALARRFNRFTSESLPFKTRSPQGAYKSDAAPDRWLIESTEPRTISADDIASRLNISGLVGTSSSLTEPSKKRNNRSVRVMKKTATQRRTGHTKKRGSNTQKKREPKSNTLGYQFK</sequence>
<evidence type="ECO:0000256" key="1">
    <source>
        <dbReference type="ARBA" id="ARBA00022741"/>
    </source>
</evidence>
<name>A0A2P6MXN8_9EUKA</name>
<gene>
    <name evidence="5" type="ORF">PROFUN_15142</name>
</gene>
<feature type="region of interest" description="Disordered" evidence="3">
    <location>
        <begin position="433"/>
        <end position="487"/>
    </location>
</feature>
<dbReference type="InterPro" id="IPR050130">
    <property type="entry name" value="ClpA_ClpB"/>
</dbReference>
<feature type="domain" description="AAA+ ATPase" evidence="4">
    <location>
        <begin position="250"/>
        <end position="388"/>
    </location>
</feature>
<dbReference type="SMART" id="SM00382">
    <property type="entry name" value="AAA"/>
    <property type="match status" value="1"/>
</dbReference>
<evidence type="ECO:0000256" key="3">
    <source>
        <dbReference type="SAM" id="MobiDB-lite"/>
    </source>
</evidence>
<dbReference type="GO" id="GO:0005524">
    <property type="term" value="F:ATP binding"/>
    <property type="evidence" value="ECO:0007669"/>
    <property type="project" value="UniProtKB-KW"/>
</dbReference>
<dbReference type="InterPro" id="IPR018368">
    <property type="entry name" value="ClpA/B_CS1"/>
</dbReference>
<reference evidence="5 6" key="1">
    <citation type="journal article" date="2018" name="Genome Biol. Evol.">
        <title>Multiple Roots of Fruiting Body Formation in Amoebozoa.</title>
        <authorList>
            <person name="Hillmann F."/>
            <person name="Forbes G."/>
            <person name="Novohradska S."/>
            <person name="Ferling I."/>
            <person name="Riege K."/>
            <person name="Groth M."/>
            <person name="Westermann M."/>
            <person name="Marz M."/>
            <person name="Spaller T."/>
            <person name="Winckler T."/>
            <person name="Schaap P."/>
            <person name="Glockner G."/>
        </authorList>
    </citation>
    <scope>NUCLEOTIDE SEQUENCE [LARGE SCALE GENOMIC DNA]</scope>
    <source>
        <strain evidence="5 6">Jena</strain>
    </source>
</reference>
<evidence type="ECO:0000313" key="6">
    <source>
        <dbReference type="Proteomes" id="UP000241769"/>
    </source>
</evidence>
<dbReference type="InParanoid" id="A0A2P6MXN8"/>
<evidence type="ECO:0000259" key="4">
    <source>
        <dbReference type="SMART" id="SM00382"/>
    </source>
</evidence>
<dbReference type="InterPro" id="IPR003593">
    <property type="entry name" value="AAA+_ATPase"/>
</dbReference>
<keyword evidence="2" id="KW-0067">ATP-binding</keyword>
<dbReference type="PANTHER" id="PTHR11638:SF176">
    <property type="entry name" value="HEAT SHOCK PROTEIN 78, MITOCHONDRIAL"/>
    <property type="match status" value="1"/>
</dbReference>
<dbReference type="GO" id="GO:0016887">
    <property type="term" value="F:ATP hydrolysis activity"/>
    <property type="evidence" value="ECO:0007669"/>
    <property type="project" value="InterPro"/>
</dbReference>
<proteinExistence type="predicted"/>
<dbReference type="GO" id="GO:0005737">
    <property type="term" value="C:cytoplasm"/>
    <property type="evidence" value="ECO:0007669"/>
    <property type="project" value="TreeGrafter"/>
</dbReference>
<evidence type="ECO:0000313" key="5">
    <source>
        <dbReference type="EMBL" id="PRP76482.1"/>
    </source>
</evidence>
<dbReference type="AlphaFoldDB" id="A0A2P6MXN8"/>
<dbReference type="OrthoDB" id="47330at2759"/>
<dbReference type="STRING" id="1890364.A0A2P6MXN8"/>
<dbReference type="Gene3D" id="3.40.50.300">
    <property type="entry name" value="P-loop containing nucleotide triphosphate hydrolases"/>
    <property type="match status" value="1"/>
</dbReference>
<keyword evidence="1" id="KW-0547">Nucleotide-binding</keyword>
<dbReference type="PANTHER" id="PTHR11638">
    <property type="entry name" value="ATP-DEPENDENT CLP PROTEASE"/>
    <property type="match status" value="1"/>
</dbReference>
<dbReference type="InterPro" id="IPR003959">
    <property type="entry name" value="ATPase_AAA_core"/>
</dbReference>
<dbReference type="Proteomes" id="UP000241769">
    <property type="component" value="Unassembled WGS sequence"/>
</dbReference>
<evidence type="ECO:0000256" key="2">
    <source>
        <dbReference type="ARBA" id="ARBA00022840"/>
    </source>
</evidence>
<accession>A0A2P6MXN8</accession>
<dbReference type="GO" id="GO:0034605">
    <property type="term" value="P:cellular response to heat"/>
    <property type="evidence" value="ECO:0007669"/>
    <property type="project" value="TreeGrafter"/>
</dbReference>
<feature type="compositionally biased region" description="Basic residues" evidence="3">
    <location>
        <begin position="443"/>
        <end position="468"/>
    </location>
</feature>
<organism evidence="5 6">
    <name type="scientific">Planoprotostelium fungivorum</name>
    <dbReference type="NCBI Taxonomy" id="1890364"/>
    <lineage>
        <taxon>Eukaryota</taxon>
        <taxon>Amoebozoa</taxon>
        <taxon>Evosea</taxon>
        <taxon>Variosea</taxon>
        <taxon>Cavosteliida</taxon>
        <taxon>Cavosteliaceae</taxon>
        <taxon>Planoprotostelium</taxon>
    </lineage>
</organism>
<dbReference type="InterPro" id="IPR027417">
    <property type="entry name" value="P-loop_NTPase"/>
</dbReference>
<keyword evidence="6" id="KW-1185">Reference proteome</keyword>
<dbReference type="PROSITE" id="PS00870">
    <property type="entry name" value="CLPAB_1"/>
    <property type="match status" value="1"/>
</dbReference>
<dbReference type="Pfam" id="PF00004">
    <property type="entry name" value="AAA"/>
    <property type="match status" value="1"/>
</dbReference>
<dbReference type="CDD" id="cd00009">
    <property type="entry name" value="AAA"/>
    <property type="match status" value="1"/>
</dbReference>
<dbReference type="EMBL" id="MDYQ01000324">
    <property type="protein sequence ID" value="PRP76482.1"/>
    <property type="molecule type" value="Genomic_DNA"/>
</dbReference>
<dbReference type="SUPFAM" id="SSF52540">
    <property type="entry name" value="P-loop containing nucleoside triphosphate hydrolases"/>
    <property type="match status" value="1"/>
</dbReference>